<comment type="caution">
    <text evidence="2">The sequence shown here is derived from an EMBL/GenBank/DDBJ whole genome shotgun (WGS) entry which is preliminary data.</text>
</comment>
<dbReference type="PANTHER" id="PTHR45835:SF99">
    <property type="entry name" value="CHROMO DOMAIN-CONTAINING PROTEIN-RELATED"/>
    <property type="match status" value="1"/>
</dbReference>
<feature type="domain" description="Integrase catalytic" evidence="1">
    <location>
        <begin position="19"/>
        <end position="100"/>
    </location>
</feature>
<protein>
    <submittedName>
        <fullName evidence="2">Peroxidase 64</fullName>
    </submittedName>
</protein>
<evidence type="ECO:0000313" key="4">
    <source>
        <dbReference type="Proteomes" id="UP000321393"/>
    </source>
</evidence>
<dbReference type="InterPro" id="IPR012337">
    <property type="entry name" value="RNaseH-like_sf"/>
</dbReference>
<evidence type="ECO:0000313" key="5">
    <source>
        <dbReference type="Proteomes" id="UP000321947"/>
    </source>
</evidence>
<dbReference type="EMBL" id="SSTE01020983">
    <property type="protein sequence ID" value="KAA0033133.1"/>
    <property type="molecule type" value="Genomic_DNA"/>
</dbReference>
<dbReference type="InterPro" id="IPR001584">
    <property type="entry name" value="Integrase_cat-core"/>
</dbReference>
<dbReference type="PROSITE" id="PS50994">
    <property type="entry name" value="INTEGRASE"/>
    <property type="match status" value="1"/>
</dbReference>
<dbReference type="STRING" id="1194695.A0A5A7SRR7"/>
<evidence type="ECO:0000313" key="3">
    <source>
        <dbReference type="EMBL" id="TYK17100.1"/>
    </source>
</evidence>
<dbReference type="InterPro" id="IPR036397">
    <property type="entry name" value="RNaseH_sf"/>
</dbReference>
<keyword evidence="2" id="KW-0575">Peroxidase</keyword>
<gene>
    <name evidence="3" type="ORF">E5676_scaffold1032G00330</name>
    <name evidence="2" type="ORF">E6C27_scaffold269G002720</name>
</gene>
<dbReference type="EMBL" id="SSTD01008174">
    <property type="protein sequence ID" value="TYK17100.1"/>
    <property type="molecule type" value="Genomic_DNA"/>
</dbReference>
<dbReference type="GO" id="GO:0003676">
    <property type="term" value="F:nucleic acid binding"/>
    <property type="evidence" value="ECO:0007669"/>
    <property type="project" value="InterPro"/>
</dbReference>
<dbReference type="OrthoDB" id="5554229at2759"/>
<keyword evidence="2" id="KW-0560">Oxidoreductase</keyword>
<sequence>MVCQRNKMLALSPAGLLLPSEIPTHVWSDISTDFMDGLPKTAGYEVIFVVVNRLSKYSHFLPLKHPYSAKTAAELFVKEVVRLHGFPTSIVSDRDKVFLSCFWKEISVSRHEVEPQFYIPSTVRWSDRSEYWYNTTFQKALGMTPFQVVYGQQPPPLIYYGDVVTTNATLDEQLKERDLVPSSSEGSLTIGTRSNEKPTIQQLNENFEWETMPVEATDYRKTKTGSWEVIVSWEGLLSHEATREEYEEMQCRYPNFHLEDKVDLEGRSNVRPQ</sequence>
<dbReference type="Proteomes" id="UP000321947">
    <property type="component" value="Unassembled WGS sequence"/>
</dbReference>
<name>A0A5A7SRR7_CUCMM</name>
<dbReference type="Gene3D" id="3.30.420.10">
    <property type="entry name" value="Ribonuclease H-like superfamily/Ribonuclease H"/>
    <property type="match status" value="1"/>
</dbReference>
<organism evidence="2 4">
    <name type="scientific">Cucumis melo var. makuwa</name>
    <name type="common">Oriental melon</name>
    <dbReference type="NCBI Taxonomy" id="1194695"/>
    <lineage>
        <taxon>Eukaryota</taxon>
        <taxon>Viridiplantae</taxon>
        <taxon>Streptophyta</taxon>
        <taxon>Embryophyta</taxon>
        <taxon>Tracheophyta</taxon>
        <taxon>Spermatophyta</taxon>
        <taxon>Magnoliopsida</taxon>
        <taxon>eudicotyledons</taxon>
        <taxon>Gunneridae</taxon>
        <taxon>Pentapetalae</taxon>
        <taxon>rosids</taxon>
        <taxon>fabids</taxon>
        <taxon>Cucurbitales</taxon>
        <taxon>Cucurbitaceae</taxon>
        <taxon>Benincaseae</taxon>
        <taxon>Cucumis</taxon>
    </lineage>
</organism>
<dbReference type="GO" id="GO:0015074">
    <property type="term" value="P:DNA integration"/>
    <property type="evidence" value="ECO:0007669"/>
    <property type="project" value="InterPro"/>
</dbReference>
<accession>A0A5A7SRR7</accession>
<dbReference type="PANTHER" id="PTHR45835">
    <property type="entry name" value="YALI0A06105P"/>
    <property type="match status" value="1"/>
</dbReference>
<reference evidence="4 5" key="1">
    <citation type="submission" date="2019-08" db="EMBL/GenBank/DDBJ databases">
        <title>Draft genome sequences of two oriental melons (Cucumis melo L. var makuwa).</title>
        <authorList>
            <person name="Kwon S.-Y."/>
        </authorList>
    </citation>
    <scope>NUCLEOTIDE SEQUENCE [LARGE SCALE GENOMIC DNA]</scope>
    <source>
        <strain evidence="5">cv. Chang Bougi</strain>
        <strain evidence="4">cv. SW 3</strain>
        <tissue evidence="2">Leaf</tissue>
    </source>
</reference>
<dbReference type="Proteomes" id="UP000321393">
    <property type="component" value="Unassembled WGS sequence"/>
</dbReference>
<dbReference type="SUPFAM" id="SSF53098">
    <property type="entry name" value="Ribonuclease H-like"/>
    <property type="match status" value="1"/>
</dbReference>
<evidence type="ECO:0000259" key="1">
    <source>
        <dbReference type="PROSITE" id="PS50994"/>
    </source>
</evidence>
<dbReference type="GO" id="GO:0004601">
    <property type="term" value="F:peroxidase activity"/>
    <property type="evidence" value="ECO:0007669"/>
    <property type="project" value="UniProtKB-KW"/>
</dbReference>
<proteinExistence type="predicted"/>
<evidence type="ECO:0000313" key="2">
    <source>
        <dbReference type="EMBL" id="KAA0033133.1"/>
    </source>
</evidence>
<dbReference type="AlphaFoldDB" id="A0A5A7SRR7"/>